<geneLocation type="plasmid" evidence="1 2">
    <name>p_unnamed1</name>
</geneLocation>
<name>A0ACD4CZJ3_9HYPH</name>
<gene>
    <name evidence="1" type="ORF">N8E88_08785</name>
</gene>
<organism evidence="1 2">
    <name type="scientific">Phyllobacterium zundukense</name>
    <dbReference type="NCBI Taxonomy" id="1867719"/>
    <lineage>
        <taxon>Bacteria</taxon>
        <taxon>Pseudomonadati</taxon>
        <taxon>Pseudomonadota</taxon>
        <taxon>Alphaproteobacteria</taxon>
        <taxon>Hyphomicrobiales</taxon>
        <taxon>Phyllobacteriaceae</taxon>
        <taxon>Phyllobacterium</taxon>
    </lineage>
</organism>
<dbReference type="EMBL" id="CP104972">
    <property type="protein sequence ID" value="UXN58981.1"/>
    <property type="molecule type" value="Genomic_DNA"/>
</dbReference>
<evidence type="ECO:0000313" key="2">
    <source>
        <dbReference type="Proteomes" id="UP001061991"/>
    </source>
</evidence>
<dbReference type="Proteomes" id="UP001061991">
    <property type="component" value="Plasmid p_unnamed1"/>
</dbReference>
<keyword evidence="2" id="KW-1185">Reference proteome</keyword>
<sequence length="580" mass="63250">MTSIATVPLLSERSLRRARLISGLILLVFVTLHLANHALNLISLDAAEEGRLWFTAIWRNPVGTILLYGSVLVHIALVMRSLYQRRTLVMPLREALQIILGILIPLLIIEHVIATRISSEMIGTPDVYASVIRSLWVNAPMNGLRQSIALVVVWMHGCIGVHFWLRYRPWYDTAAPFLLTFAILLPVLALLGFASTGRILASEPPQSSFGSGYSPAGASIGYDGARSGDATSSFATTEVRKERVQMTKYALYGGFAGTLLTVFAMRARRSWRERTDQIEIRYPEGQIVNVPRGFSVLEASRLGGIPHYAVCGGKGRCSTCRVQVVEGAASLPKPESTELTTLHRINADPGVRLACQLRPLHDISVVPLLIPTTEGALPVGSQQTNPGREQEIVILFCDIRSFTMLTEAQLPYDIVFLLNRYFAIVGQAVERAGGRLDKFIGDGAMALFGLKGSPEDACRNALKAAARIVSEIDRLNDELSAEFSMPLRVAIGIHSGPAIVGAMGYGNVKNLTAIGDTVNVASRLEAIAKELDSTLVVSEPTIQLAGSDTADLESQEISIRGRAEPLRVYIIRQELTARFV</sequence>
<keyword evidence="1" id="KW-0614">Plasmid</keyword>
<proteinExistence type="predicted"/>
<reference evidence="1" key="1">
    <citation type="submission" date="2022-09" db="EMBL/GenBank/DDBJ databases">
        <title>Interaction between co-microsymbionts with complementary sets of symbiotic genes in legume-rhizobium systems.</title>
        <authorList>
            <person name="Safronova V."/>
            <person name="Sazanova A."/>
            <person name="Afonin A."/>
            <person name="Chirak E."/>
        </authorList>
    </citation>
    <scope>NUCLEOTIDE SEQUENCE</scope>
    <source>
        <strain evidence="1">A18/3m</strain>
    </source>
</reference>
<evidence type="ECO:0000313" key="1">
    <source>
        <dbReference type="EMBL" id="UXN58981.1"/>
    </source>
</evidence>
<protein>
    <submittedName>
        <fullName evidence="1">Adenylate/guanylate cyclase domain-containing protein</fullName>
    </submittedName>
</protein>
<accession>A0ACD4CZJ3</accession>